<keyword evidence="3" id="KW-1185">Reference proteome</keyword>
<dbReference type="Proteomes" id="UP000261500">
    <property type="component" value="Unplaced"/>
</dbReference>
<proteinExistence type="predicted"/>
<protein>
    <recommendedName>
        <fullName evidence="1">Peptidase S1 domain-containing protein</fullName>
    </recommendedName>
</protein>
<dbReference type="AlphaFoldDB" id="A0A3B3TYL4"/>
<dbReference type="InterPro" id="IPR050850">
    <property type="entry name" value="Peptidase_S1_Elastase_sf"/>
</dbReference>
<accession>A0A3B3TYL4</accession>
<reference evidence="2" key="1">
    <citation type="submission" date="2025-08" db="UniProtKB">
        <authorList>
            <consortium name="Ensembl"/>
        </authorList>
    </citation>
    <scope>IDENTIFICATION</scope>
</reference>
<evidence type="ECO:0000313" key="3">
    <source>
        <dbReference type="Proteomes" id="UP000261500"/>
    </source>
</evidence>
<dbReference type="InterPro" id="IPR009003">
    <property type="entry name" value="Peptidase_S1_PA"/>
</dbReference>
<dbReference type="GO" id="GO:0006508">
    <property type="term" value="P:proteolysis"/>
    <property type="evidence" value="ECO:0007669"/>
    <property type="project" value="InterPro"/>
</dbReference>
<sequence length="146" mass="17017">MLRLVSMATAHTFVSGCGVPSYWPNTSRVVNGEEARLYSWPWQVSLGLLFDFVKVYPLHKTGSFLIYFGKYVQHFCFQSRLHTYRVVLAEHDMDKEEGPEQSIMVAKMFIHPKWNDNCVSCGYVLTIQSLEELLFLKNFRKITKNQ</sequence>
<evidence type="ECO:0000259" key="1">
    <source>
        <dbReference type="Pfam" id="PF00089"/>
    </source>
</evidence>
<dbReference type="InterPro" id="IPR043504">
    <property type="entry name" value="Peptidase_S1_PA_chymotrypsin"/>
</dbReference>
<dbReference type="PANTHER" id="PTHR24257">
    <property type="entry name" value="CHYMOTRYPSIN-LIKE ELASTASE FAMILY MEMBER"/>
    <property type="match status" value="1"/>
</dbReference>
<name>A0A3B3TYL4_9TELE</name>
<dbReference type="PANTHER" id="PTHR24257:SF17">
    <property type="match status" value="1"/>
</dbReference>
<dbReference type="InterPro" id="IPR001254">
    <property type="entry name" value="Trypsin_dom"/>
</dbReference>
<evidence type="ECO:0000313" key="2">
    <source>
        <dbReference type="Ensembl" id="ENSPLAP00000005464.1"/>
    </source>
</evidence>
<dbReference type="Pfam" id="PF00089">
    <property type="entry name" value="Trypsin"/>
    <property type="match status" value="1"/>
</dbReference>
<reference evidence="2" key="2">
    <citation type="submission" date="2025-09" db="UniProtKB">
        <authorList>
            <consortium name="Ensembl"/>
        </authorList>
    </citation>
    <scope>IDENTIFICATION</scope>
</reference>
<dbReference type="STRING" id="48699.ENSPLAP00000005464"/>
<feature type="domain" description="Peptidase S1" evidence="1">
    <location>
        <begin position="29"/>
        <end position="118"/>
    </location>
</feature>
<dbReference type="GO" id="GO:0004252">
    <property type="term" value="F:serine-type endopeptidase activity"/>
    <property type="evidence" value="ECO:0007669"/>
    <property type="project" value="InterPro"/>
</dbReference>
<dbReference type="Gene3D" id="2.40.10.10">
    <property type="entry name" value="Trypsin-like serine proteases"/>
    <property type="match status" value="1"/>
</dbReference>
<organism evidence="2 3">
    <name type="scientific">Poecilia latipinna</name>
    <name type="common">sailfin molly</name>
    <dbReference type="NCBI Taxonomy" id="48699"/>
    <lineage>
        <taxon>Eukaryota</taxon>
        <taxon>Metazoa</taxon>
        <taxon>Chordata</taxon>
        <taxon>Craniata</taxon>
        <taxon>Vertebrata</taxon>
        <taxon>Euteleostomi</taxon>
        <taxon>Actinopterygii</taxon>
        <taxon>Neopterygii</taxon>
        <taxon>Teleostei</taxon>
        <taxon>Neoteleostei</taxon>
        <taxon>Acanthomorphata</taxon>
        <taxon>Ovalentaria</taxon>
        <taxon>Atherinomorphae</taxon>
        <taxon>Cyprinodontiformes</taxon>
        <taxon>Poeciliidae</taxon>
        <taxon>Poeciliinae</taxon>
        <taxon>Poecilia</taxon>
    </lineage>
</organism>
<dbReference type="Ensembl" id="ENSPLAT00000007901.1">
    <property type="protein sequence ID" value="ENSPLAP00000005464.1"/>
    <property type="gene ID" value="ENSPLAG00000007396.1"/>
</dbReference>
<dbReference type="GO" id="GO:0005615">
    <property type="term" value="C:extracellular space"/>
    <property type="evidence" value="ECO:0007669"/>
    <property type="project" value="TreeGrafter"/>
</dbReference>
<dbReference type="PROSITE" id="PS51257">
    <property type="entry name" value="PROKAR_LIPOPROTEIN"/>
    <property type="match status" value="1"/>
</dbReference>
<dbReference type="SUPFAM" id="SSF50494">
    <property type="entry name" value="Trypsin-like serine proteases"/>
    <property type="match status" value="1"/>
</dbReference>